<dbReference type="InterPro" id="IPR029045">
    <property type="entry name" value="ClpP/crotonase-like_dom_sf"/>
</dbReference>
<dbReference type="Proteomes" id="UP000583127">
    <property type="component" value="Unassembled WGS sequence"/>
</dbReference>
<protein>
    <submittedName>
        <fullName evidence="4">Enoyl-CoA hydratase/isomerase family protein</fullName>
    </submittedName>
</protein>
<dbReference type="SUPFAM" id="SSF52096">
    <property type="entry name" value="ClpP/crotonase"/>
    <property type="match status" value="1"/>
</dbReference>
<dbReference type="Pfam" id="PF00378">
    <property type="entry name" value="ECH_1"/>
    <property type="match status" value="1"/>
</dbReference>
<dbReference type="RefSeq" id="WP_169501198.1">
    <property type="nucleotide sequence ID" value="NZ_JABBFZ010000028.1"/>
</dbReference>
<proteinExistence type="inferred from homology"/>
<evidence type="ECO:0000313" key="4">
    <source>
        <dbReference type="EMBL" id="NML35011.1"/>
    </source>
</evidence>
<dbReference type="Gene3D" id="1.10.12.10">
    <property type="entry name" value="Lyase 2-enoyl-coa Hydratase, Chain A, domain 2"/>
    <property type="match status" value="1"/>
</dbReference>
<comment type="similarity">
    <text evidence="1 3">Belongs to the enoyl-CoA hydratase/isomerase family.</text>
</comment>
<dbReference type="EMBL" id="JABBFZ010000028">
    <property type="protein sequence ID" value="NML35011.1"/>
    <property type="molecule type" value="Genomic_DNA"/>
</dbReference>
<name>A0A7Y0FGB4_9BURK</name>
<organism evidence="4 5">
    <name type="scientific">Paraburkholderia antibiotica</name>
    <dbReference type="NCBI Taxonomy" id="2728839"/>
    <lineage>
        <taxon>Bacteria</taxon>
        <taxon>Pseudomonadati</taxon>
        <taxon>Pseudomonadota</taxon>
        <taxon>Betaproteobacteria</taxon>
        <taxon>Burkholderiales</taxon>
        <taxon>Burkholderiaceae</taxon>
        <taxon>Paraburkholderia</taxon>
    </lineage>
</organism>
<dbReference type="Gene3D" id="3.90.226.10">
    <property type="entry name" value="2-enoyl-CoA Hydratase, Chain A, domain 1"/>
    <property type="match status" value="1"/>
</dbReference>
<dbReference type="PANTHER" id="PTHR11941">
    <property type="entry name" value="ENOYL-COA HYDRATASE-RELATED"/>
    <property type="match status" value="1"/>
</dbReference>
<gene>
    <name evidence="4" type="ORF">HHL14_29830</name>
</gene>
<sequence>MSDDALLYDVDADTGVATLTLNRPRQKNALDASIRVALREAIYAIRQDRSVRALVLCGAGEDFCSGGDLRGMNVQSAEEGRNRIDDLHGWVGMLLDLDRPVIAAVDGVAYGAGFSLALTADFVLATPRARFCMPFMKIGLVPDCGAFYTLPRIVGMARAKDLVFTAREVGADEAQRLGAVFEIVAPDALRARAMQIAASLASASPVAFGLAKRALNQSLSVDLRSMLEMESAAQGIAFSTAFHREAVQRFKDKQAPLFQWPAA</sequence>
<dbReference type="InterPro" id="IPR001753">
    <property type="entry name" value="Enoyl-CoA_hydra/iso"/>
</dbReference>
<dbReference type="GO" id="GO:0006635">
    <property type="term" value="P:fatty acid beta-oxidation"/>
    <property type="evidence" value="ECO:0007669"/>
    <property type="project" value="TreeGrafter"/>
</dbReference>
<dbReference type="GO" id="GO:0016829">
    <property type="term" value="F:lyase activity"/>
    <property type="evidence" value="ECO:0007669"/>
    <property type="project" value="UniProtKB-KW"/>
</dbReference>
<reference evidence="4 5" key="1">
    <citation type="submission" date="2020-04" db="EMBL/GenBank/DDBJ databases">
        <title>Paraburkholderia sp. G-4-1-8 isolated from soil.</title>
        <authorList>
            <person name="Dahal R.H."/>
        </authorList>
    </citation>
    <scope>NUCLEOTIDE SEQUENCE [LARGE SCALE GENOMIC DNA]</scope>
    <source>
        <strain evidence="4 5">G-4-1-8</strain>
    </source>
</reference>
<dbReference type="CDD" id="cd06558">
    <property type="entry name" value="crotonase-like"/>
    <property type="match status" value="1"/>
</dbReference>
<keyword evidence="4" id="KW-0413">Isomerase</keyword>
<dbReference type="PANTHER" id="PTHR11941:SF133">
    <property type="entry name" value="1,2-EPOXYPHENYLACETYL-COA ISOMERASE"/>
    <property type="match status" value="1"/>
</dbReference>
<evidence type="ECO:0000256" key="3">
    <source>
        <dbReference type="RuleBase" id="RU003707"/>
    </source>
</evidence>
<keyword evidence="2" id="KW-0456">Lyase</keyword>
<dbReference type="InterPro" id="IPR018376">
    <property type="entry name" value="Enoyl-CoA_hyd/isom_CS"/>
</dbReference>
<evidence type="ECO:0000256" key="1">
    <source>
        <dbReference type="ARBA" id="ARBA00005254"/>
    </source>
</evidence>
<evidence type="ECO:0000256" key="2">
    <source>
        <dbReference type="ARBA" id="ARBA00023239"/>
    </source>
</evidence>
<keyword evidence="5" id="KW-1185">Reference proteome</keyword>
<dbReference type="AlphaFoldDB" id="A0A7Y0FGB4"/>
<comment type="caution">
    <text evidence="4">The sequence shown here is derived from an EMBL/GenBank/DDBJ whole genome shotgun (WGS) entry which is preliminary data.</text>
</comment>
<evidence type="ECO:0000313" key="5">
    <source>
        <dbReference type="Proteomes" id="UP000583127"/>
    </source>
</evidence>
<accession>A0A7Y0FGB4</accession>
<dbReference type="GO" id="GO:0016853">
    <property type="term" value="F:isomerase activity"/>
    <property type="evidence" value="ECO:0007669"/>
    <property type="project" value="UniProtKB-KW"/>
</dbReference>
<dbReference type="InterPro" id="IPR014748">
    <property type="entry name" value="Enoyl-CoA_hydra_C"/>
</dbReference>
<dbReference type="PROSITE" id="PS00166">
    <property type="entry name" value="ENOYL_COA_HYDRATASE"/>
    <property type="match status" value="1"/>
</dbReference>